<organism evidence="14 15">
    <name type="scientific">Goodfellowiella coeruleoviolacea</name>
    <dbReference type="NCBI Taxonomy" id="334858"/>
    <lineage>
        <taxon>Bacteria</taxon>
        <taxon>Bacillati</taxon>
        <taxon>Actinomycetota</taxon>
        <taxon>Actinomycetes</taxon>
        <taxon>Pseudonocardiales</taxon>
        <taxon>Pseudonocardiaceae</taxon>
        <taxon>Goodfellowiella</taxon>
    </lineage>
</organism>
<keyword evidence="5 12" id="KW-0812">Transmembrane</keyword>
<dbReference type="GO" id="GO:0061630">
    <property type="term" value="F:ubiquitin protein ligase activity"/>
    <property type="evidence" value="ECO:0007669"/>
    <property type="project" value="UniProtKB-EC"/>
</dbReference>
<evidence type="ECO:0000313" key="15">
    <source>
        <dbReference type="Proteomes" id="UP001206128"/>
    </source>
</evidence>
<evidence type="ECO:0000256" key="1">
    <source>
        <dbReference type="ARBA" id="ARBA00000900"/>
    </source>
</evidence>
<evidence type="ECO:0000256" key="11">
    <source>
        <dbReference type="ARBA" id="ARBA00023136"/>
    </source>
</evidence>
<dbReference type="Pfam" id="PF12483">
    <property type="entry name" value="GIDE"/>
    <property type="match status" value="1"/>
</dbReference>
<keyword evidence="15" id="KW-1185">Reference proteome</keyword>
<evidence type="ECO:0000259" key="13">
    <source>
        <dbReference type="Pfam" id="PF12483"/>
    </source>
</evidence>
<dbReference type="EC" id="2.3.2.27" evidence="3"/>
<evidence type="ECO:0000256" key="8">
    <source>
        <dbReference type="ARBA" id="ARBA00022786"/>
    </source>
</evidence>
<dbReference type="InterPro" id="IPR022170">
    <property type="entry name" value="MUL1-like"/>
</dbReference>
<dbReference type="RefSeq" id="WP_253777214.1">
    <property type="nucleotide sequence ID" value="NZ_JAMTCK010000016.1"/>
</dbReference>
<dbReference type="GO" id="GO:0016567">
    <property type="term" value="P:protein ubiquitination"/>
    <property type="evidence" value="ECO:0007669"/>
    <property type="project" value="InterPro"/>
</dbReference>
<name>A0AAE3KIW6_9PSEU</name>
<keyword evidence="7" id="KW-0863">Zinc-finger</keyword>
<comment type="catalytic activity">
    <reaction evidence="1">
        <text>S-ubiquitinyl-[E2 ubiquitin-conjugating enzyme]-L-cysteine + [acceptor protein]-L-lysine = [E2 ubiquitin-conjugating enzyme]-L-cysteine + N(6)-ubiquitinyl-[acceptor protein]-L-lysine.</text>
        <dbReference type="EC" id="2.3.2.27"/>
    </reaction>
</comment>
<dbReference type="Proteomes" id="UP001206128">
    <property type="component" value="Unassembled WGS sequence"/>
</dbReference>
<dbReference type="GO" id="GO:0016020">
    <property type="term" value="C:membrane"/>
    <property type="evidence" value="ECO:0007669"/>
    <property type="project" value="UniProtKB-SubCell"/>
</dbReference>
<dbReference type="AlphaFoldDB" id="A0AAE3KIW6"/>
<sequence length="257" mass="28303">MVIWGIILIVAGVAGFFMAHSMRRDLHALIGAETLKVAELGMFHSTAVEVSGPGGFRKVCEVIGAAEPGPNGMLVSELSKTPCVWHRHEVKRRYRHVRYDSDGRRHTSQRSEKVADLTSDQPILVRDETGAVLVHPSGLRSDAMEQVVSRFEPHNAGGGPSIFGFRLDNWNRDDTIGFEYKEWVVRPGVRLYVHGEASDQTGQLMFNRPQNGGPFIASTKTEEELRRNTTLLQKVFAFGGLAAMLGGLALVIVGVIQ</sequence>
<comment type="caution">
    <text evidence="14">The sequence shown here is derived from an EMBL/GenBank/DDBJ whole genome shotgun (WGS) entry which is preliminary data.</text>
</comment>
<protein>
    <recommendedName>
        <fullName evidence="3">RING-type E3 ubiquitin transferase</fullName>
        <ecNumber evidence="3">2.3.2.27</ecNumber>
    </recommendedName>
</protein>
<feature type="transmembrane region" description="Helical" evidence="12">
    <location>
        <begin position="235"/>
        <end position="256"/>
    </location>
</feature>
<proteinExistence type="predicted"/>
<evidence type="ECO:0000256" key="5">
    <source>
        <dbReference type="ARBA" id="ARBA00022692"/>
    </source>
</evidence>
<evidence type="ECO:0000256" key="9">
    <source>
        <dbReference type="ARBA" id="ARBA00022833"/>
    </source>
</evidence>
<keyword evidence="4" id="KW-0808">Transferase</keyword>
<keyword evidence="11 12" id="KW-0472">Membrane</keyword>
<reference evidence="14" key="1">
    <citation type="submission" date="2022-06" db="EMBL/GenBank/DDBJ databases">
        <title>Genomic Encyclopedia of Archaeal and Bacterial Type Strains, Phase II (KMG-II): from individual species to whole genera.</title>
        <authorList>
            <person name="Goeker M."/>
        </authorList>
    </citation>
    <scope>NUCLEOTIDE SEQUENCE</scope>
    <source>
        <strain evidence="14">DSM 43935</strain>
    </source>
</reference>
<evidence type="ECO:0000256" key="4">
    <source>
        <dbReference type="ARBA" id="ARBA00022679"/>
    </source>
</evidence>
<keyword evidence="9" id="KW-0862">Zinc</keyword>
<feature type="domain" description="E3 Ubiquitin ligase MUL1-like" evidence="13">
    <location>
        <begin position="100"/>
        <end position="248"/>
    </location>
</feature>
<keyword evidence="10 12" id="KW-1133">Transmembrane helix</keyword>
<keyword evidence="6" id="KW-0479">Metal-binding</keyword>
<evidence type="ECO:0000256" key="10">
    <source>
        <dbReference type="ARBA" id="ARBA00022989"/>
    </source>
</evidence>
<evidence type="ECO:0000256" key="3">
    <source>
        <dbReference type="ARBA" id="ARBA00012483"/>
    </source>
</evidence>
<comment type="subcellular location">
    <subcellularLocation>
        <location evidence="2">Membrane</location>
        <topology evidence="2">Multi-pass membrane protein</topology>
    </subcellularLocation>
</comment>
<evidence type="ECO:0000256" key="12">
    <source>
        <dbReference type="SAM" id="Phobius"/>
    </source>
</evidence>
<evidence type="ECO:0000256" key="6">
    <source>
        <dbReference type="ARBA" id="ARBA00022723"/>
    </source>
</evidence>
<feature type="transmembrane region" description="Helical" evidence="12">
    <location>
        <begin position="6"/>
        <end position="22"/>
    </location>
</feature>
<dbReference type="GO" id="GO:0008270">
    <property type="term" value="F:zinc ion binding"/>
    <property type="evidence" value="ECO:0007669"/>
    <property type="project" value="UniProtKB-KW"/>
</dbReference>
<accession>A0AAE3KIW6</accession>
<dbReference type="EMBL" id="JAMTCK010000016">
    <property type="protein sequence ID" value="MCP2168920.1"/>
    <property type="molecule type" value="Genomic_DNA"/>
</dbReference>
<evidence type="ECO:0000256" key="2">
    <source>
        <dbReference type="ARBA" id="ARBA00004141"/>
    </source>
</evidence>
<evidence type="ECO:0000256" key="7">
    <source>
        <dbReference type="ARBA" id="ARBA00022771"/>
    </source>
</evidence>
<keyword evidence="8" id="KW-0833">Ubl conjugation pathway</keyword>
<evidence type="ECO:0000313" key="14">
    <source>
        <dbReference type="EMBL" id="MCP2168920.1"/>
    </source>
</evidence>
<gene>
    <name evidence="14" type="ORF">LX83_005800</name>
</gene>